<dbReference type="Proteomes" id="UP000447873">
    <property type="component" value="Unassembled WGS sequence"/>
</dbReference>
<dbReference type="AlphaFoldDB" id="A0A8H3V8R2"/>
<proteinExistence type="predicted"/>
<comment type="caution">
    <text evidence="1">The sequence shown here is derived from an EMBL/GenBank/DDBJ whole genome shotgun (WGS) entry which is preliminary data.</text>
</comment>
<evidence type="ECO:0000313" key="2">
    <source>
        <dbReference type="Proteomes" id="UP000447873"/>
    </source>
</evidence>
<protein>
    <submittedName>
        <fullName evidence="1">Uncharacterized protein</fullName>
    </submittedName>
</protein>
<evidence type="ECO:0000313" key="1">
    <source>
        <dbReference type="EMBL" id="KAE9983233.1"/>
    </source>
</evidence>
<accession>A0A8H3V8R2</accession>
<gene>
    <name evidence="1" type="ORF">EG328_010174</name>
</gene>
<dbReference type="EMBL" id="WNWS01000065">
    <property type="protein sequence ID" value="KAE9983233.1"/>
    <property type="molecule type" value="Genomic_DNA"/>
</dbReference>
<reference evidence="1 2" key="1">
    <citation type="submission" date="2018-12" db="EMBL/GenBank/DDBJ databases">
        <title>Venturia inaequalis Genome Resource.</title>
        <authorList>
            <person name="Lichtner F.J."/>
        </authorList>
    </citation>
    <scope>NUCLEOTIDE SEQUENCE [LARGE SCALE GENOMIC DNA]</scope>
    <source>
        <strain evidence="1 2">120213</strain>
    </source>
</reference>
<organism evidence="1 2">
    <name type="scientific">Venturia inaequalis</name>
    <name type="common">Apple scab fungus</name>
    <dbReference type="NCBI Taxonomy" id="5025"/>
    <lineage>
        <taxon>Eukaryota</taxon>
        <taxon>Fungi</taxon>
        <taxon>Dikarya</taxon>
        <taxon>Ascomycota</taxon>
        <taxon>Pezizomycotina</taxon>
        <taxon>Dothideomycetes</taxon>
        <taxon>Pleosporomycetidae</taxon>
        <taxon>Venturiales</taxon>
        <taxon>Venturiaceae</taxon>
        <taxon>Venturia</taxon>
    </lineage>
</organism>
<name>A0A8H3V8R2_VENIN</name>
<sequence>MSESASTIISKMPPQKPSILERVLRRTRKKPEPRRTNGAITIMDLPRELRQEILLLSLGDADDISAKYAIGNNYAEHFLHKRRHECLSKRTKALQAVHPCLSDDVAYVVGKWWEDYRRKKLALREEIRVFRKGYLDGSMLQDWNQTAQNQMFEIAVFARVIAILEYYHMHPVKGVFGSLCTRFGVGDRLTRSLLGMRMPSTMQEHIEVARVFLRLPENEPDEELETS</sequence>